<feature type="DNA-binding region" description="H-T-H motif" evidence="2">
    <location>
        <begin position="27"/>
        <end position="46"/>
    </location>
</feature>
<dbReference type="Pfam" id="PF00440">
    <property type="entry name" value="TetR_N"/>
    <property type="match status" value="1"/>
</dbReference>
<dbReference type="RefSeq" id="WP_213238327.1">
    <property type="nucleotide sequence ID" value="NZ_JAHBCL010000041.1"/>
</dbReference>
<keyword evidence="1 2" id="KW-0238">DNA-binding</keyword>
<feature type="domain" description="HTH tetR-type" evidence="3">
    <location>
        <begin position="4"/>
        <end position="64"/>
    </location>
</feature>
<evidence type="ECO:0000256" key="2">
    <source>
        <dbReference type="PROSITE-ProRule" id="PRU00335"/>
    </source>
</evidence>
<dbReference type="InterPro" id="IPR009057">
    <property type="entry name" value="Homeodomain-like_sf"/>
</dbReference>
<proteinExistence type="predicted"/>
<evidence type="ECO:0000313" key="5">
    <source>
        <dbReference type="Proteomes" id="UP000746471"/>
    </source>
</evidence>
<protein>
    <submittedName>
        <fullName evidence="4">TetR/AcrR family transcriptional regulator C-terminal domain-containing protein</fullName>
    </submittedName>
</protein>
<dbReference type="InterPro" id="IPR050624">
    <property type="entry name" value="HTH-type_Tx_Regulator"/>
</dbReference>
<evidence type="ECO:0000259" key="3">
    <source>
        <dbReference type="PROSITE" id="PS50977"/>
    </source>
</evidence>
<organism evidence="4 5">
    <name type="scientific">Fusibacter paucivorans</name>
    <dbReference type="NCBI Taxonomy" id="76009"/>
    <lineage>
        <taxon>Bacteria</taxon>
        <taxon>Bacillati</taxon>
        <taxon>Bacillota</taxon>
        <taxon>Clostridia</taxon>
        <taxon>Eubacteriales</taxon>
        <taxon>Eubacteriales Family XII. Incertae Sedis</taxon>
        <taxon>Fusibacter</taxon>
    </lineage>
</organism>
<dbReference type="Pfam" id="PF14278">
    <property type="entry name" value="TetR_C_8"/>
    <property type="match status" value="1"/>
</dbReference>
<dbReference type="Gene3D" id="1.10.357.10">
    <property type="entry name" value="Tetracycline Repressor, domain 2"/>
    <property type="match status" value="1"/>
</dbReference>
<dbReference type="SUPFAM" id="SSF46689">
    <property type="entry name" value="Homeodomain-like"/>
    <property type="match status" value="1"/>
</dbReference>
<dbReference type="InterPro" id="IPR039532">
    <property type="entry name" value="TetR_C_Firmicutes"/>
</dbReference>
<accession>A0ABS5PVF3</accession>
<name>A0ABS5PVF3_9FIRM</name>
<gene>
    <name evidence="4" type="ORF">KHM83_17425</name>
</gene>
<dbReference type="PANTHER" id="PTHR43479">
    <property type="entry name" value="ACREF/ENVCD OPERON REPRESSOR-RELATED"/>
    <property type="match status" value="1"/>
</dbReference>
<evidence type="ECO:0000256" key="1">
    <source>
        <dbReference type="ARBA" id="ARBA00023125"/>
    </source>
</evidence>
<evidence type="ECO:0000313" key="4">
    <source>
        <dbReference type="EMBL" id="MBS7528471.1"/>
    </source>
</evidence>
<dbReference type="PANTHER" id="PTHR43479:SF7">
    <property type="entry name" value="TETR-FAMILY TRANSCRIPTIONAL REGULATOR"/>
    <property type="match status" value="1"/>
</dbReference>
<comment type="caution">
    <text evidence="4">The sequence shown here is derived from an EMBL/GenBank/DDBJ whole genome shotgun (WGS) entry which is preliminary data.</text>
</comment>
<reference evidence="4 5" key="1">
    <citation type="submission" date="2021-05" db="EMBL/GenBank/DDBJ databases">
        <title>Fusibacter ferrireducens sp. nov., an anaerobic, sulfur- and Fe-reducing bacterium isolated from the mangrove sediment.</title>
        <authorList>
            <person name="Qiu D."/>
        </authorList>
    </citation>
    <scope>NUCLEOTIDE SEQUENCE [LARGE SCALE GENOMIC DNA]</scope>
    <source>
        <strain evidence="4 5">DSM 12116</strain>
    </source>
</reference>
<dbReference type="EMBL" id="JAHBCL010000041">
    <property type="protein sequence ID" value="MBS7528471.1"/>
    <property type="molecule type" value="Genomic_DNA"/>
</dbReference>
<dbReference type="InterPro" id="IPR001647">
    <property type="entry name" value="HTH_TetR"/>
</dbReference>
<keyword evidence="5" id="KW-1185">Reference proteome</keyword>
<dbReference type="Proteomes" id="UP000746471">
    <property type="component" value="Unassembled WGS sequence"/>
</dbReference>
<dbReference type="PROSITE" id="PS50977">
    <property type="entry name" value="HTH_TETR_2"/>
    <property type="match status" value="1"/>
</dbReference>
<sequence length="193" mass="22378">MAQQYTKKIIREEFIKILNERPLNKITVKDIASACDINRNTFYYYYTDIYAILSEIFQTELQIVIDEYNDTLSWEESFIVATKFSLQNKTAIYHVYNSMQKEELEDYLFNVSGNIMSRYVEKVSDGISASSGDKKLIASFYQCALTEMVLRWIASGMKEDPDTIIRRIGRLFDGHIALSLKRSAGLNDSNKKQ</sequence>